<keyword evidence="2" id="KW-0677">Repeat</keyword>
<sequence length="646" mass="72869">MLACTACLRRFTKPIKTAALFARTPRISQYGLPLIRLSHADAITQEKFMRKLNAAPQEQEVLAKSQRERRVKRVVEKELAYSEDRWKIAQQVQAMLKTDRFEEAVLLVKEASKRDDCAVAWNHVLDYELVTRKSPANAWKLFNDMKKRGQKPNEQTYTIMFRGFANVPHPEAGVKRAVQLYRTLLQDTRVKANQIHLNAVLQACGRGKDVDSMFAILDSADPKAGRGADARTYTTILNSLRFSIMSKSSHDVGGTREPAGTQQSETLKVVDQCKRIWEEVMREWRAGRLTMDEELVLAMARILPEKELMQHLHDTMGIPNLEDANVKRDWRGVINEDNGNRDIAAVSNKRSQDDQDRDGVKLAVPGPKTLSLLISSRATQRQPRLATDYWNLFVHHYGLKPDAGNFELYMSQLERRGASALAMNILSEMPQAQFTSSLVHQALQACLRDNMNPNAFTIATGIIDNTMLRAEALKNDRRFLPRIDILALILYHRVAVAADHAFRQMAKSGNQEGADRGYGKQLASAVDKLYGPFCTARQGVLAAAKPSAKPKAKPNPSAERGGERRIEFAKLVLDLARSLIATVDRVERRQLLEQGDQLEDLKKKRNAINRFVVELTDPQQQDSRPVLTTSVKLDVQKDGRSDRAVS</sequence>
<comment type="similarity">
    <text evidence="1">Belongs to the CCM1 family.</text>
</comment>
<evidence type="ECO:0000313" key="7">
    <source>
        <dbReference type="Proteomes" id="UP001152533"/>
    </source>
</evidence>
<feature type="region of interest" description="Disordered" evidence="5">
    <location>
        <begin position="622"/>
        <end position="646"/>
    </location>
</feature>
<comment type="function">
    <text evidence="3">Regulates mitochondrial small subunit maturation by controlling 15S rRNA 5'-end processing. Localizes to the 5' precursor of the 15S rRNA in a position that is subsequently occupied by mS47 in the mature yeast mtSSU. Uses structure and sequence-specific RNA recognition, binding to a single-stranded region of the precursor and specifically recognizing bases -6 to -1. The exchange of Ccm1 for mS47 is coupled to the irreversible removal of precursor rRNA that is accompanied by conformational changes of the mitoribosomal proteins uS5m and mS26. These conformational changes signal completion of 5'-end rRNA processing through protection of the mature 5'-end of the 15S rRNA and stabilization of mS47. The removal of the 5' precursor together with the dissociation of Ccm1 may be catalyzed by the 5'-3' exoribonuclease Pet127. Involved in the specific removal of group I introns in mitochondrial encoded transcripts.</text>
</comment>
<dbReference type="InterPro" id="IPR011990">
    <property type="entry name" value="TPR-like_helical_dom_sf"/>
</dbReference>
<dbReference type="InterPro" id="IPR002885">
    <property type="entry name" value="PPR_rpt"/>
</dbReference>
<dbReference type="EMBL" id="CAMGZC010000245">
    <property type="protein sequence ID" value="CAI0645471.1"/>
    <property type="molecule type" value="Genomic_DNA"/>
</dbReference>
<feature type="compositionally biased region" description="Polar residues" evidence="5">
    <location>
        <begin position="622"/>
        <end position="631"/>
    </location>
</feature>
<reference evidence="6" key="1">
    <citation type="submission" date="2022-08" db="EMBL/GenBank/DDBJ databases">
        <authorList>
            <person name="Giroux E."/>
            <person name="Giroux E."/>
        </authorList>
    </citation>
    <scope>NUCLEOTIDE SEQUENCE</scope>
    <source>
        <strain evidence="6">H1091258</strain>
    </source>
</reference>
<accession>A0A9W4RQJ5</accession>
<dbReference type="Gene3D" id="1.25.40.10">
    <property type="entry name" value="Tetratricopeptide repeat domain"/>
    <property type="match status" value="1"/>
</dbReference>
<dbReference type="PANTHER" id="PTHR47447:SF17">
    <property type="entry name" value="OS12G0638900 PROTEIN"/>
    <property type="match status" value="1"/>
</dbReference>
<protein>
    <recommendedName>
        <fullName evidence="8">Pentatricopeptide repeat domain-containing protein</fullName>
    </recommendedName>
</protein>
<proteinExistence type="inferred from homology"/>
<dbReference type="OrthoDB" id="185373at2759"/>
<dbReference type="AlphaFoldDB" id="A0A9W4RQJ5"/>
<dbReference type="Pfam" id="PF13041">
    <property type="entry name" value="PPR_2"/>
    <property type="match status" value="1"/>
</dbReference>
<name>A0A9W4RQJ5_9PEZI</name>
<evidence type="ECO:0000256" key="4">
    <source>
        <dbReference type="ARBA" id="ARBA00044511"/>
    </source>
</evidence>
<comment type="caution">
    <text evidence="6">The sequence shown here is derived from an EMBL/GenBank/DDBJ whole genome shotgun (WGS) entry which is preliminary data.</text>
</comment>
<evidence type="ECO:0000256" key="3">
    <source>
        <dbReference type="ARBA" id="ARBA00044493"/>
    </source>
</evidence>
<keyword evidence="7" id="KW-1185">Reference proteome</keyword>
<evidence type="ECO:0000256" key="5">
    <source>
        <dbReference type="SAM" id="MobiDB-lite"/>
    </source>
</evidence>
<evidence type="ECO:0000256" key="1">
    <source>
        <dbReference type="ARBA" id="ARBA00006192"/>
    </source>
</evidence>
<dbReference type="Proteomes" id="UP001152533">
    <property type="component" value="Unassembled WGS sequence"/>
</dbReference>
<gene>
    <name evidence="6" type="ORF">CGXH109_LOCUS45601</name>
</gene>
<comment type="subunit">
    <text evidence="4">Binds to mitochondrial small subunit 15S rRNA.</text>
</comment>
<evidence type="ECO:0000313" key="6">
    <source>
        <dbReference type="EMBL" id="CAI0645471.1"/>
    </source>
</evidence>
<evidence type="ECO:0008006" key="8">
    <source>
        <dbReference type="Google" id="ProtNLM"/>
    </source>
</evidence>
<feature type="compositionally biased region" description="Basic and acidic residues" evidence="5">
    <location>
        <begin position="634"/>
        <end position="646"/>
    </location>
</feature>
<organism evidence="6 7">
    <name type="scientific">Colletotrichum noveboracense</name>
    <dbReference type="NCBI Taxonomy" id="2664923"/>
    <lineage>
        <taxon>Eukaryota</taxon>
        <taxon>Fungi</taxon>
        <taxon>Dikarya</taxon>
        <taxon>Ascomycota</taxon>
        <taxon>Pezizomycotina</taxon>
        <taxon>Sordariomycetes</taxon>
        <taxon>Hypocreomycetidae</taxon>
        <taxon>Glomerellales</taxon>
        <taxon>Glomerellaceae</taxon>
        <taxon>Colletotrichum</taxon>
        <taxon>Colletotrichum gloeosporioides species complex</taxon>
    </lineage>
</organism>
<evidence type="ECO:0000256" key="2">
    <source>
        <dbReference type="ARBA" id="ARBA00022737"/>
    </source>
</evidence>
<dbReference type="PANTHER" id="PTHR47447">
    <property type="entry name" value="OS03G0856100 PROTEIN"/>
    <property type="match status" value="1"/>
</dbReference>